<comment type="similarity">
    <text evidence="2">Belongs to the acetyltransferase family. GCN5 subfamily.</text>
</comment>
<dbReference type="SUPFAM" id="SSF47370">
    <property type="entry name" value="Bromodomain"/>
    <property type="match status" value="1"/>
</dbReference>
<feature type="domain" description="N-acetyltransferase" evidence="14">
    <location>
        <begin position="168"/>
        <end position="323"/>
    </location>
</feature>
<keyword evidence="16" id="KW-1185">Reference proteome</keyword>
<evidence type="ECO:0000259" key="14">
    <source>
        <dbReference type="PROSITE" id="PS51186"/>
    </source>
</evidence>
<dbReference type="PROSITE" id="PS51186">
    <property type="entry name" value="GNAT"/>
    <property type="match status" value="1"/>
</dbReference>
<dbReference type="SMART" id="SM00297">
    <property type="entry name" value="BROMO"/>
    <property type="match status" value="1"/>
</dbReference>
<evidence type="ECO:0000313" key="16">
    <source>
        <dbReference type="Proteomes" id="UP000266673"/>
    </source>
</evidence>
<dbReference type="InterPro" id="IPR037800">
    <property type="entry name" value="GCN5"/>
</dbReference>
<gene>
    <name evidence="15" type="ORF">C2G38_2238434</name>
</gene>
<name>A0A397W615_9GLOM</name>
<dbReference type="InterPro" id="IPR036427">
    <property type="entry name" value="Bromodomain-like_sf"/>
</dbReference>
<keyword evidence="7 12" id="KW-0103">Bromodomain</keyword>
<keyword evidence="9" id="KW-0804">Transcription</keyword>
<evidence type="ECO:0000256" key="6">
    <source>
        <dbReference type="ARBA" id="ARBA00023015"/>
    </source>
</evidence>
<dbReference type="Proteomes" id="UP000266673">
    <property type="component" value="Unassembled WGS sequence"/>
</dbReference>
<evidence type="ECO:0000256" key="11">
    <source>
        <dbReference type="ARBA" id="ARBA00023315"/>
    </source>
</evidence>
<evidence type="ECO:0000256" key="12">
    <source>
        <dbReference type="PROSITE-ProRule" id="PRU00035"/>
    </source>
</evidence>
<dbReference type="PANTHER" id="PTHR45750">
    <property type="entry name" value="GH11602P"/>
    <property type="match status" value="1"/>
</dbReference>
<evidence type="ECO:0000313" key="15">
    <source>
        <dbReference type="EMBL" id="RIB30170.1"/>
    </source>
</evidence>
<dbReference type="PANTHER" id="PTHR45750:SF3">
    <property type="entry name" value="HISTONE ACETYLTRANSFERASE"/>
    <property type="match status" value="1"/>
</dbReference>
<protein>
    <recommendedName>
        <fullName evidence="3">histone acetyltransferase</fullName>
        <ecNumber evidence="3">2.3.1.48</ecNumber>
    </recommendedName>
</protein>
<dbReference type="GO" id="GO:0045944">
    <property type="term" value="P:positive regulation of transcription by RNA polymerase II"/>
    <property type="evidence" value="ECO:0007669"/>
    <property type="project" value="TreeGrafter"/>
</dbReference>
<evidence type="ECO:0000256" key="1">
    <source>
        <dbReference type="ARBA" id="ARBA00004123"/>
    </source>
</evidence>
<dbReference type="EC" id="2.3.1.48" evidence="3"/>
<comment type="caution">
    <text evidence="15">The sequence shown here is derived from an EMBL/GenBank/DDBJ whole genome shotgun (WGS) entry which is preliminary data.</text>
</comment>
<dbReference type="GO" id="GO:0000123">
    <property type="term" value="C:histone acetyltransferase complex"/>
    <property type="evidence" value="ECO:0007669"/>
    <property type="project" value="TreeGrafter"/>
</dbReference>
<keyword evidence="11" id="KW-0012">Acyltransferase</keyword>
<evidence type="ECO:0000256" key="9">
    <source>
        <dbReference type="ARBA" id="ARBA00023163"/>
    </source>
</evidence>
<evidence type="ECO:0000256" key="7">
    <source>
        <dbReference type="ARBA" id="ARBA00023117"/>
    </source>
</evidence>
<comment type="subcellular location">
    <subcellularLocation>
        <location evidence="1">Nucleus</location>
    </subcellularLocation>
</comment>
<dbReference type="Pfam" id="PF00439">
    <property type="entry name" value="Bromodomain"/>
    <property type="match status" value="1"/>
</dbReference>
<keyword evidence="10" id="KW-0539">Nucleus</keyword>
<keyword evidence="6" id="KW-0805">Transcription regulation</keyword>
<dbReference type="PRINTS" id="PR00503">
    <property type="entry name" value="BROMODOMAIN"/>
</dbReference>
<evidence type="ECO:0000256" key="8">
    <source>
        <dbReference type="ARBA" id="ARBA00023159"/>
    </source>
</evidence>
<dbReference type="AlphaFoldDB" id="A0A397W615"/>
<feature type="domain" description="Bromo" evidence="13">
    <location>
        <begin position="409"/>
        <end position="479"/>
    </location>
</feature>
<dbReference type="GO" id="GO:0005634">
    <property type="term" value="C:nucleus"/>
    <property type="evidence" value="ECO:0007669"/>
    <property type="project" value="UniProtKB-SubCell"/>
</dbReference>
<evidence type="ECO:0000256" key="5">
    <source>
        <dbReference type="ARBA" id="ARBA00022853"/>
    </source>
</evidence>
<dbReference type="Gene3D" id="1.20.920.10">
    <property type="entry name" value="Bromodomain-like"/>
    <property type="match status" value="1"/>
</dbReference>
<evidence type="ECO:0000256" key="3">
    <source>
        <dbReference type="ARBA" id="ARBA00013184"/>
    </source>
</evidence>
<dbReference type="CDD" id="cd04301">
    <property type="entry name" value="NAT_SF"/>
    <property type="match status" value="1"/>
</dbReference>
<evidence type="ECO:0000256" key="4">
    <source>
        <dbReference type="ARBA" id="ARBA00022679"/>
    </source>
</evidence>
<evidence type="ECO:0000256" key="2">
    <source>
        <dbReference type="ARBA" id="ARBA00008607"/>
    </source>
</evidence>
<dbReference type="STRING" id="44941.A0A397W615"/>
<dbReference type="Gene3D" id="3.40.630.30">
    <property type="match status" value="1"/>
</dbReference>
<keyword evidence="8" id="KW-0010">Activator</keyword>
<dbReference type="OrthoDB" id="1937912at2759"/>
<reference evidence="15 16" key="1">
    <citation type="submission" date="2018-06" db="EMBL/GenBank/DDBJ databases">
        <title>Comparative genomics reveals the genomic features of Rhizophagus irregularis, R. cerebriforme, R. diaphanum and Gigaspora rosea, and their symbiotic lifestyle signature.</title>
        <authorList>
            <person name="Morin E."/>
            <person name="San Clemente H."/>
            <person name="Chen E.C.H."/>
            <person name="De La Providencia I."/>
            <person name="Hainaut M."/>
            <person name="Kuo A."/>
            <person name="Kohler A."/>
            <person name="Murat C."/>
            <person name="Tang N."/>
            <person name="Roy S."/>
            <person name="Loubradou J."/>
            <person name="Henrissat B."/>
            <person name="Grigoriev I.V."/>
            <person name="Corradi N."/>
            <person name="Roux C."/>
            <person name="Martin F.M."/>
        </authorList>
    </citation>
    <scope>NUCLEOTIDE SEQUENCE [LARGE SCALE GENOMIC DNA]</scope>
    <source>
        <strain evidence="15 16">DAOM 194757</strain>
    </source>
</reference>
<dbReference type="EMBL" id="QKWP01000019">
    <property type="protein sequence ID" value="RIB30170.1"/>
    <property type="molecule type" value="Genomic_DNA"/>
</dbReference>
<evidence type="ECO:0000256" key="10">
    <source>
        <dbReference type="ARBA" id="ARBA00023242"/>
    </source>
</evidence>
<dbReference type="InterPro" id="IPR016181">
    <property type="entry name" value="Acyl_CoA_acyltransferase"/>
</dbReference>
<dbReference type="PROSITE" id="PS00633">
    <property type="entry name" value="BROMODOMAIN_1"/>
    <property type="match status" value="1"/>
</dbReference>
<dbReference type="InterPro" id="IPR000182">
    <property type="entry name" value="GNAT_dom"/>
</dbReference>
<dbReference type="PROSITE" id="PS50014">
    <property type="entry name" value="BROMODOMAIN_2"/>
    <property type="match status" value="1"/>
</dbReference>
<keyword evidence="4" id="KW-0808">Transferase</keyword>
<dbReference type="CDD" id="cd05509">
    <property type="entry name" value="Bromo_gcn5_like"/>
    <property type="match status" value="1"/>
</dbReference>
<dbReference type="Pfam" id="PF00583">
    <property type="entry name" value="Acetyltransf_1"/>
    <property type="match status" value="1"/>
</dbReference>
<dbReference type="InterPro" id="IPR018359">
    <property type="entry name" value="Bromodomain_CS"/>
</dbReference>
<accession>A0A397W615</accession>
<dbReference type="InterPro" id="IPR001487">
    <property type="entry name" value="Bromodomain"/>
</dbReference>
<dbReference type="GO" id="GO:0010484">
    <property type="term" value="F:histone H3 acetyltransferase activity"/>
    <property type="evidence" value="ECO:0007669"/>
    <property type="project" value="TreeGrafter"/>
</dbReference>
<evidence type="ECO:0000259" key="13">
    <source>
        <dbReference type="PROSITE" id="PS50014"/>
    </source>
</evidence>
<proteinExistence type="inferred from homology"/>
<organism evidence="15 16">
    <name type="scientific">Gigaspora rosea</name>
    <dbReference type="NCBI Taxonomy" id="44941"/>
    <lineage>
        <taxon>Eukaryota</taxon>
        <taxon>Fungi</taxon>
        <taxon>Fungi incertae sedis</taxon>
        <taxon>Mucoromycota</taxon>
        <taxon>Glomeromycotina</taxon>
        <taxon>Glomeromycetes</taxon>
        <taxon>Diversisporales</taxon>
        <taxon>Gigasporaceae</taxon>
        <taxon>Gigaspora</taxon>
    </lineage>
</organism>
<dbReference type="SUPFAM" id="SSF55729">
    <property type="entry name" value="Acyl-CoA N-acyltransferases (Nat)"/>
    <property type="match status" value="1"/>
</dbReference>
<sequence>MATPYPPALKPIESLTLHEKLLKIGRNVPCTGDVQLGNIHNKCSCLGWKPKINNTGRADLCECGHRVSRHGDINSCSQDELQQRLEIAMKIDELLESKNKLLDFDYEDQEVKNLKRQLISICETSSNNPTKRKFVDDSDSSSNVRKIIDRELNVPEKPAMIEEREGVIAMKNLTNNGVIENLKLLTGLKNLIKIQLPNMPPEYITRLVYDKQHFSLSIVKDGSRVVGGITYRLFRKNKLAEIVFCVVSSTEQAKGYGSHLMNHLKDHLKDNEGIKYLMTYADNHAMGFFKKNGFTTDITLERSLWMGFIKDYDEATIMQCTMIDKVKYLQLHKILARQKMAIRYKIDEQKKNTRVYKGLHHIKNTKQPVDPMTIPGIKESGWTPAMEALARGNKKSIRNIMINITSELKKHPRSWPFRTPVNGDEVPDYYKVIKNPMDLSKIESKVENNCYKSIEEFAHDVRIIFHNCRIYNADGTVYVKCASGLEKYFDDRLKFYDVPVNSGKKKFLE</sequence>
<keyword evidence="5" id="KW-0156">Chromatin regulator</keyword>